<dbReference type="GO" id="GO:0007189">
    <property type="term" value="P:adenylate cyclase-activating G protein-coupled receptor signaling pathway"/>
    <property type="evidence" value="ECO:0007669"/>
    <property type="project" value="TreeGrafter"/>
</dbReference>
<dbReference type="OMA" id="IRILCFN"/>
<dbReference type="EMBL" id="ADBJ01000043">
    <property type="protein sequence ID" value="EFA77162.1"/>
    <property type="molecule type" value="Genomic_DNA"/>
</dbReference>
<dbReference type="SUPFAM" id="SSF55073">
    <property type="entry name" value="Nucleotide cyclase"/>
    <property type="match status" value="2"/>
</dbReference>
<dbReference type="Gene3D" id="3.30.70.1230">
    <property type="entry name" value="Nucleotide cyclase"/>
    <property type="match status" value="2"/>
</dbReference>
<dbReference type="PROSITE" id="PS00452">
    <property type="entry name" value="GUANYLATE_CYCLASE_1"/>
    <property type="match status" value="1"/>
</dbReference>
<dbReference type="SMART" id="SM00044">
    <property type="entry name" value="CYCc"/>
    <property type="match status" value="2"/>
</dbReference>
<feature type="transmembrane region" description="Helical" evidence="16">
    <location>
        <begin position="257"/>
        <end position="275"/>
    </location>
</feature>
<keyword evidence="12 16" id="KW-0472">Membrane</keyword>
<accession>D3BMF0</accession>
<dbReference type="InParanoid" id="D3BMF0"/>
<evidence type="ECO:0000256" key="7">
    <source>
        <dbReference type="ARBA" id="ARBA00022741"/>
    </source>
</evidence>
<evidence type="ECO:0000259" key="17">
    <source>
        <dbReference type="PROSITE" id="PS50125"/>
    </source>
</evidence>
<keyword evidence="7" id="KW-0547">Nucleotide-binding</keyword>
<dbReference type="Pfam" id="PF00211">
    <property type="entry name" value="Guanylate_cyc"/>
    <property type="match status" value="2"/>
</dbReference>
<evidence type="ECO:0000256" key="5">
    <source>
        <dbReference type="ARBA" id="ARBA00022692"/>
    </source>
</evidence>
<feature type="transmembrane region" description="Helical" evidence="16">
    <location>
        <begin position="835"/>
        <end position="861"/>
    </location>
</feature>
<dbReference type="EC" id="4.6.1.1" evidence="4"/>
<gene>
    <name evidence="18" type="primary">acaA</name>
    <name evidence="18" type="ORF">PPL_12370</name>
</gene>
<evidence type="ECO:0000256" key="4">
    <source>
        <dbReference type="ARBA" id="ARBA00012201"/>
    </source>
</evidence>
<evidence type="ECO:0000313" key="19">
    <source>
        <dbReference type="Proteomes" id="UP000001396"/>
    </source>
</evidence>
<evidence type="ECO:0000256" key="16">
    <source>
        <dbReference type="SAM" id="Phobius"/>
    </source>
</evidence>
<reference evidence="18 19" key="1">
    <citation type="journal article" date="2011" name="Genome Res.">
        <title>Phylogeny-wide analysis of social amoeba genomes highlights ancient origins for complex intercellular communication.</title>
        <authorList>
            <person name="Heidel A.J."/>
            <person name="Lawal H.M."/>
            <person name="Felder M."/>
            <person name="Schilde C."/>
            <person name="Helps N.R."/>
            <person name="Tunggal B."/>
            <person name="Rivero F."/>
            <person name="John U."/>
            <person name="Schleicher M."/>
            <person name="Eichinger L."/>
            <person name="Platzer M."/>
            <person name="Noegel A.A."/>
            <person name="Schaap P."/>
            <person name="Gloeckner G."/>
        </authorList>
    </citation>
    <scope>NUCLEOTIDE SEQUENCE [LARGE SCALE GENOMIC DNA]</scope>
    <source>
        <strain evidence="19">ATCC 26659 / Pp 5 / PN500</strain>
    </source>
</reference>
<feature type="transmembrane region" description="Helical" evidence="16">
    <location>
        <begin position="796"/>
        <end position="814"/>
    </location>
</feature>
<evidence type="ECO:0000256" key="6">
    <source>
        <dbReference type="ARBA" id="ARBA00022723"/>
    </source>
</evidence>
<evidence type="ECO:0000313" key="18">
    <source>
        <dbReference type="EMBL" id="EFA77162.1"/>
    </source>
</evidence>
<evidence type="ECO:0000256" key="9">
    <source>
        <dbReference type="ARBA" id="ARBA00022842"/>
    </source>
</evidence>
<keyword evidence="6" id="KW-0479">Metal-binding</keyword>
<dbReference type="AlphaFoldDB" id="D3BMF0"/>
<dbReference type="PROSITE" id="PS50125">
    <property type="entry name" value="GUANYLATE_CYCLASE_2"/>
    <property type="match status" value="2"/>
</dbReference>
<protein>
    <recommendedName>
        <fullName evidence="4">adenylate cyclase</fullName>
        <ecNumber evidence="4">4.6.1.1</ecNumber>
    </recommendedName>
</protein>
<dbReference type="GO" id="GO:0005524">
    <property type="term" value="F:ATP binding"/>
    <property type="evidence" value="ECO:0007669"/>
    <property type="project" value="UniProtKB-KW"/>
</dbReference>
<keyword evidence="19" id="KW-1185">Reference proteome</keyword>
<dbReference type="Proteomes" id="UP000001396">
    <property type="component" value="Unassembled WGS sequence"/>
</dbReference>
<keyword evidence="10 16" id="KW-1133">Transmembrane helix</keyword>
<evidence type="ECO:0000256" key="14">
    <source>
        <dbReference type="RuleBase" id="RU000405"/>
    </source>
</evidence>
<feature type="domain" description="Guanylate cyclase" evidence="17">
    <location>
        <begin position="420"/>
        <end position="547"/>
    </location>
</feature>
<comment type="catalytic activity">
    <reaction evidence="1">
        <text>ATP = 3',5'-cyclic AMP + diphosphate</text>
        <dbReference type="Rhea" id="RHEA:15389"/>
        <dbReference type="ChEBI" id="CHEBI:30616"/>
        <dbReference type="ChEBI" id="CHEBI:33019"/>
        <dbReference type="ChEBI" id="CHEBI:58165"/>
        <dbReference type="EC" id="4.6.1.1"/>
    </reaction>
</comment>
<feature type="transmembrane region" description="Helical" evidence="16">
    <location>
        <begin position="333"/>
        <end position="354"/>
    </location>
</feature>
<dbReference type="FunCoup" id="D3BMF0">
    <property type="interactions" value="1"/>
</dbReference>
<feature type="transmembrane region" description="Helical" evidence="16">
    <location>
        <begin position="281"/>
        <end position="299"/>
    </location>
</feature>
<evidence type="ECO:0000256" key="13">
    <source>
        <dbReference type="ARBA" id="ARBA00023239"/>
    </source>
</evidence>
<keyword evidence="5 16" id="KW-0812">Transmembrane</keyword>
<evidence type="ECO:0000256" key="2">
    <source>
        <dbReference type="ARBA" id="ARBA00001946"/>
    </source>
</evidence>
<dbReference type="InterPro" id="IPR001054">
    <property type="entry name" value="A/G_cyclase"/>
</dbReference>
<sequence length="1180" mass="133340">MSGTGSSLNLTGSCYGASFTSNSHNSPITPRTMLHQDSNGGLNYSSLTMPTNAKGQRLSGNFLKGVRSPSTEFGIEMDKYSPNPHNFLNNNTSHGVSSNSICHSNTNNTDVESGIGMESLVKESYKFPLPFLNSNESELYKIDIENPLVWNNLPIDENIEMTSSKDNRPKKPTFIQKYRSGIPKHLELEYLSHHFYSSINLLRAANIMGMAAIIYDGFQAGMKTNIELIIIRVICLVMLATSITLSFLKNKIYYRRSYVPLFIISYTAFYLTFMLEYTGSLTTLVLFLYAVLFCSLYALGCLMTRWIICLNLIVGIMFIIFLLSYQVLDTNNLISYIIYIVLIFLLGGMNLFVLEQSRKDAFLDSKNLQKKTESLRMEKARSDQLLNSILPDFVIKLMNDMPKGVSQSDQMISRDFPNCSLLYCDIVDFTNLASKVEPSALVRLLNEVFSEFDRVVEEHNCEKIKTDGDAYLCAGGLTIENENHFNSIIESALTILNLRILKENCLKVQVKLRVGVASGSVIGGVIGCEKFQFDVWGEAIAKAHVLEETGQAGKIHLSKSDLDKLIKNAYHIEENNETQLGEKTFFIIPETVDFSTYQQTPESQQVTLKQSCGVSNENNNNNSTTEPSGNNNNNDYNIYNCNTNNDGNIVSIESNTGGGGVDSELSLPVDSLDASESQNNPCEKRQRFAIIANDLLTKIGIKWNGTDLYSLSTTMRKDLSDVEKIFKDYTKFNRWIVQFRNWSVEKAYHEYVIENTLIETRIFLFFGVFIHFIFFIDDRLMSSKAFSKPVIYQASFLLLLIIFCISTIIEFIRYGNPLARSSLTRVLLTLLYANLFYSLNFVFVTLLNILVFSTFLLVAFYLDPKRLPNHIYPTDYIGGFVVLTIQIYSSYIMKLGMRRIWILKSKIKFKGLNLKMERMKSSRLLENIMPDVISKQLLKQTNNRGSRLLIAQNYSKVAVMFINITGFDQLKLPSGTSILKYMNYIFTEFDKLLGKYDLEKIKTIGTTYMVVAGLTKNQGQLPKHYVGNLADMALTAKALVHHSNSSLSVQIGINYGCCVAGCIGIRRAKFDVWGDTANIASRMQTSTPPGKIQITSAVTNLLHDEFFIEERGIIPIKGRGEMSTYYLSGRRQQPLTYNANSNGSNNNEINEHLPLHWYKKTVYQPSPPPPPSYSLPNDKE</sequence>
<dbReference type="InterPro" id="IPR018297">
    <property type="entry name" value="A/G_cyclase_CS"/>
</dbReference>
<comment type="cofactor">
    <cofactor evidence="2">
        <name>Mg(2+)</name>
        <dbReference type="ChEBI" id="CHEBI:18420"/>
    </cofactor>
</comment>
<dbReference type="RefSeq" id="XP_020429291.1">
    <property type="nucleotide sequence ID" value="XM_020583104.1"/>
</dbReference>
<evidence type="ECO:0000256" key="1">
    <source>
        <dbReference type="ARBA" id="ARBA00001593"/>
    </source>
</evidence>
<dbReference type="GO" id="GO:0004016">
    <property type="term" value="F:adenylate cyclase activity"/>
    <property type="evidence" value="ECO:0007669"/>
    <property type="project" value="UniProtKB-EC"/>
</dbReference>
<feature type="transmembrane region" description="Helical" evidence="16">
    <location>
        <begin position="758"/>
        <end position="776"/>
    </location>
</feature>
<keyword evidence="13 14" id="KW-0456">Lyase</keyword>
<evidence type="ECO:0000256" key="8">
    <source>
        <dbReference type="ARBA" id="ARBA00022840"/>
    </source>
</evidence>
<dbReference type="GeneID" id="31367837"/>
<dbReference type="PANTHER" id="PTHR45627">
    <property type="entry name" value="ADENYLATE CYCLASE TYPE 1"/>
    <property type="match status" value="1"/>
</dbReference>
<dbReference type="GO" id="GO:0006171">
    <property type="term" value="P:cAMP biosynthetic process"/>
    <property type="evidence" value="ECO:0007669"/>
    <property type="project" value="UniProtKB-KW"/>
</dbReference>
<evidence type="ECO:0000256" key="15">
    <source>
        <dbReference type="SAM" id="MobiDB-lite"/>
    </source>
</evidence>
<feature type="transmembrane region" description="Helical" evidence="16">
    <location>
        <begin position="306"/>
        <end position="327"/>
    </location>
</feature>
<dbReference type="GO" id="GO:0035556">
    <property type="term" value="P:intracellular signal transduction"/>
    <property type="evidence" value="ECO:0007669"/>
    <property type="project" value="InterPro"/>
</dbReference>
<feature type="domain" description="Guanylate cyclase" evidence="17">
    <location>
        <begin position="958"/>
        <end position="1084"/>
    </location>
</feature>
<dbReference type="GO" id="GO:0046872">
    <property type="term" value="F:metal ion binding"/>
    <property type="evidence" value="ECO:0007669"/>
    <property type="project" value="UniProtKB-KW"/>
</dbReference>
<keyword evidence="9" id="KW-0460">Magnesium</keyword>
<feature type="compositionally biased region" description="Low complexity" evidence="15">
    <location>
        <begin position="615"/>
        <end position="636"/>
    </location>
</feature>
<comment type="similarity">
    <text evidence="14">Belongs to the adenylyl cyclase class-4/guanylyl cyclase family.</text>
</comment>
<comment type="subcellular location">
    <subcellularLocation>
        <location evidence="3">Membrane</location>
        <topology evidence="3">Multi-pass membrane protein</topology>
    </subcellularLocation>
</comment>
<feature type="transmembrane region" description="Helical" evidence="16">
    <location>
        <begin position="229"/>
        <end position="248"/>
    </location>
</feature>
<evidence type="ECO:0000256" key="3">
    <source>
        <dbReference type="ARBA" id="ARBA00004141"/>
    </source>
</evidence>
<dbReference type="CDD" id="cd07302">
    <property type="entry name" value="CHD"/>
    <property type="match status" value="2"/>
</dbReference>
<dbReference type="PANTHER" id="PTHR45627:SF12">
    <property type="entry name" value="ADENYLATE CYCLASE TYPE 2"/>
    <property type="match status" value="1"/>
</dbReference>
<evidence type="ECO:0000256" key="11">
    <source>
        <dbReference type="ARBA" id="ARBA00022998"/>
    </source>
</evidence>
<comment type="caution">
    <text evidence="18">The sequence shown here is derived from an EMBL/GenBank/DDBJ whole genome shotgun (WGS) entry which is preliminary data.</text>
</comment>
<feature type="region of interest" description="Disordered" evidence="15">
    <location>
        <begin position="613"/>
        <end position="636"/>
    </location>
</feature>
<feature type="transmembrane region" description="Helical" evidence="16">
    <location>
        <begin position="876"/>
        <end position="896"/>
    </location>
</feature>
<dbReference type="STRING" id="670386.D3BMF0"/>
<proteinExistence type="inferred from homology"/>
<evidence type="ECO:0000256" key="12">
    <source>
        <dbReference type="ARBA" id="ARBA00023136"/>
    </source>
</evidence>
<evidence type="ECO:0000256" key="10">
    <source>
        <dbReference type="ARBA" id="ARBA00022989"/>
    </source>
</evidence>
<keyword evidence="11" id="KW-0115">cAMP biosynthesis</keyword>
<feature type="region of interest" description="Disordered" evidence="15">
    <location>
        <begin position="1160"/>
        <end position="1180"/>
    </location>
</feature>
<name>D3BMF0_HETP5</name>
<dbReference type="GO" id="GO:0005886">
    <property type="term" value="C:plasma membrane"/>
    <property type="evidence" value="ECO:0007669"/>
    <property type="project" value="TreeGrafter"/>
</dbReference>
<dbReference type="InterPro" id="IPR029787">
    <property type="entry name" value="Nucleotide_cyclase"/>
</dbReference>
<keyword evidence="8" id="KW-0067">ATP-binding</keyword>
<organism evidence="18 19">
    <name type="scientific">Heterostelium pallidum (strain ATCC 26659 / Pp 5 / PN500)</name>
    <name type="common">Cellular slime mold</name>
    <name type="synonym">Polysphondylium pallidum</name>
    <dbReference type="NCBI Taxonomy" id="670386"/>
    <lineage>
        <taxon>Eukaryota</taxon>
        <taxon>Amoebozoa</taxon>
        <taxon>Evosea</taxon>
        <taxon>Eumycetozoa</taxon>
        <taxon>Dictyostelia</taxon>
        <taxon>Acytosteliales</taxon>
        <taxon>Acytosteliaceae</taxon>
        <taxon>Heterostelium</taxon>
    </lineage>
</organism>